<dbReference type="GO" id="GO:0005975">
    <property type="term" value="P:carbohydrate metabolic process"/>
    <property type="evidence" value="ECO:0007669"/>
    <property type="project" value="InterPro"/>
</dbReference>
<comment type="similarity">
    <text evidence="1 4">Belongs to the glycosyl hydrolase 28 family.</text>
</comment>
<dbReference type="PANTHER" id="PTHR31339">
    <property type="entry name" value="PECTIN LYASE-RELATED"/>
    <property type="match status" value="1"/>
</dbReference>
<dbReference type="InterPro" id="IPR000743">
    <property type="entry name" value="Glyco_hydro_28"/>
</dbReference>
<evidence type="ECO:0000313" key="6">
    <source>
        <dbReference type="EMBL" id="ANJ43595.1"/>
    </source>
</evidence>
<keyword evidence="3 4" id="KW-0326">Glycosidase</keyword>
<dbReference type="SUPFAM" id="SSF51126">
    <property type="entry name" value="Pectin lyase-like"/>
    <property type="match status" value="1"/>
</dbReference>
<organism evidence="6">
    <name type="scientific">Extatosoma tiaratum</name>
    <name type="common">Giant prickly stick insect</name>
    <name type="synonym">Phasma tiaratum</name>
    <dbReference type="NCBI Taxonomy" id="7024"/>
    <lineage>
        <taxon>Eukaryota</taxon>
        <taxon>Metazoa</taxon>
        <taxon>Ecdysozoa</taxon>
        <taxon>Arthropoda</taxon>
        <taxon>Hexapoda</taxon>
        <taxon>Insecta</taxon>
        <taxon>Pterygota</taxon>
        <taxon>Neoptera</taxon>
        <taxon>Polyneoptera</taxon>
        <taxon>Phasmatodea</taxon>
        <taxon>Verophasmatodea</taxon>
        <taxon>Anareolatae</taxon>
        <taxon>Phasmatidae</taxon>
        <taxon>Tropidoderinae</taxon>
        <taxon>Extatosoma</taxon>
    </lineage>
</organism>
<feature type="signal peptide" evidence="5">
    <location>
        <begin position="1"/>
        <end position="25"/>
    </location>
</feature>
<dbReference type="Pfam" id="PF00295">
    <property type="entry name" value="Glyco_hydro_28"/>
    <property type="match status" value="1"/>
</dbReference>
<sequence>MTMKRQLLNLLAVVTVVTLFGDVTARDLRNVTEPKTPQTCTSLKATGGDDTKAIQKALDSCTKGKAVALSSGTFYSGPLNIPSGVSLLVDKGVVLKAIPNPELYDLGAKTCGTLNEYGVGCKAFITMHGAKGSGIYGKGTIDGQANVTMTGKNLSWWELSHAAVVAKNFQNNPMLVQINNSMDITLYQVTLINSPFYTVTAYETIGWTVWGLTIRAPASARNTDGVDPIGCQNVTIAHCFISIGDDHVAIKALTAPSRHISVFNNHFEHGNAMAIGSEVNHGASEVTIANLTLNGSRIGIHIKSNFFRGGHVLNISYDNICIINVSHPIYLDMMMNHLEGPNMPVFHNITISNVRVLTKGIFGFHGISNSNPVEATFKNTHITKGSTFSEYYAKITGKLTEDASGSSCGYYGN</sequence>
<dbReference type="GO" id="GO:0004650">
    <property type="term" value="F:polygalacturonase activity"/>
    <property type="evidence" value="ECO:0007669"/>
    <property type="project" value="InterPro"/>
</dbReference>
<evidence type="ECO:0000256" key="1">
    <source>
        <dbReference type="ARBA" id="ARBA00008834"/>
    </source>
</evidence>
<dbReference type="AlphaFoldDB" id="A0A191XSZ3"/>
<protein>
    <submittedName>
        <fullName evidence="6">Glycoside hydrolase family 28</fullName>
    </submittedName>
</protein>
<dbReference type="InterPro" id="IPR012334">
    <property type="entry name" value="Pectin_lyas_fold"/>
</dbReference>
<reference evidence="6" key="1">
    <citation type="journal article" date="2016" name="Sci. Rep.">
        <title>Horizontal Gene Transfer of Pectinases from Bacteria Preceded the Diversification of Stick and Leaf Insects.</title>
        <authorList>
            <person name="Shelomi M."/>
            <person name="Danchin E.G."/>
            <person name="Heckel D."/>
            <person name="Wipfler B."/>
            <person name="Bradler S."/>
            <person name="Zhou X."/>
            <person name="Pauchet Y."/>
        </authorList>
    </citation>
    <scope>NUCLEOTIDE SEQUENCE</scope>
    <source>
        <strain evidence="6">ETI8-2</strain>
        <tissue evidence="6">Midgut</tissue>
    </source>
</reference>
<dbReference type="EMBL" id="KT921922">
    <property type="protein sequence ID" value="ANJ43595.1"/>
    <property type="molecule type" value="mRNA"/>
</dbReference>
<accession>A0A191XSZ3</accession>
<dbReference type="PANTHER" id="PTHR31339:SF9">
    <property type="entry name" value="PLASMIN AND FIBRONECTIN-BINDING PROTEIN A"/>
    <property type="match status" value="1"/>
</dbReference>
<dbReference type="Gene3D" id="2.160.20.10">
    <property type="entry name" value="Single-stranded right-handed beta-helix, Pectin lyase-like"/>
    <property type="match status" value="1"/>
</dbReference>
<evidence type="ECO:0000256" key="5">
    <source>
        <dbReference type="SAM" id="SignalP"/>
    </source>
</evidence>
<name>A0A191XSZ3_EXTTI</name>
<dbReference type="InterPro" id="IPR051801">
    <property type="entry name" value="GH28_Enzymes"/>
</dbReference>
<evidence type="ECO:0000256" key="3">
    <source>
        <dbReference type="ARBA" id="ARBA00023295"/>
    </source>
</evidence>
<keyword evidence="5" id="KW-0732">Signal</keyword>
<proteinExistence type="evidence at transcript level"/>
<evidence type="ECO:0000256" key="4">
    <source>
        <dbReference type="RuleBase" id="RU361169"/>
    </source>
</evidence>
<dbReference type="InterPro" id="IPR011050">
    <property type="entry name" value="Pectin_lyase_fold/virulence"/>
</dbReference>
<keyword evidence="2 4" id="KW-0378">Hydrolase</keyword>
<evidence type="ECO:0000256" key="2">
    <source>
        <dbReference type="ARBA" id="ARBA00022801"/>
    </source>
</evidence>
<feature type="chain" id="PRO_5008249594" evidence="5">
    <location>
        <begin position="26"/>
        <end position="413"/>
    </location>
</feature>